<feature type="transmembrane region" description="Helical" evidence="2">
    <location>
        <begin position="112"/>
        <end position="131"/>
    </location>
</feature>
<dbReference type="Gene3D" id="3.30.40.10">
    <property type="entry name" value="Zinc/RING finger domain, C3HC4 (zinc finger)"/>
    <property type="match status" value="1"/>
</dbReference>
<keyword evidence="1" id="KW-0863">Zinc-finger</keyword>
<dbReference type="InterPro" id="IPR013083">
    <property type="entry name" value="Znf_RING/FYVE/PHD"/>
</dbReference>
<keyword evidence="2" id="KW-0812">Transmembrane</keyword>
<evidence type="ECO:0000259" key="3">
    <source>
        <dbReference type="PROSITE" id="PS50089"/>
    </source>
</evidence>
<evidence type="ECO:0000256" key="1">
    <source>
        <dbReference type="PROSITE-ProRule" id="PRU00175"/>
    </source>
</evidence>
<dbReference type="PROSITE" id="PS50089">
    <property type="entry name" value="ZF_RING_2"/>
    <property type="match status" value="1"/>
</dbReference>
<gene>
    <name evidence="4" type="ORF">FCC1311_072162</name>
</gene>
<dbReference type="InParanoid" id="A0A2R5GK40"/>
<dbReference type="SMART" id="SM00184">
    <property type="entry name" value="RING"/>
    <property type="match status" value="1"/>
</dbReference>
<feature type="transmembrane region" description="Helical" evidence="2">
    <location>
        <begin position="33"/>
        <end position="58"/>
    </location>
</feature>
<dbReference type="InterPro" id="IPR047126">
    <property type="entry name" value="RNF141-like"/>
</dbReference>
<evidence type="ECO:0000256" key="2">
    <source>
        <dbReference type="SAM" id="Phobius"/>
    </source>
</evidence>
<dbReference type="InterPro" id="IPR001841">
    <property type="entry name" value="Znf_RING"/>
</dbReference>
<dbReference type="PANTHER" id="PTHR12109">
    <property type="entry name" value="RING FINGER PROTEIN 141-RELATED"/>
    <property type="match status" value="1"/>
</dbReference>
<dbReference type="SUPFAM" id="SSF57850">
    <property type="entry name" value="RING/U-box"/>
    <property type="match status" value="1"/>
</dbReference>
<feature type="transmembrane region" description="Helical" evidence="2">
    <location>
        <begin position="187"/>
        <end position="210"/>
    </location>
</feature>
<protein>
    <submittedName>
        <fullName evidence="4">RING-H2 finger protein ATL5</fullName>
    </submittedName>
</protein>
<evidence type="ECO:0000313" key="5">
    <source>
        <dbReference type="Proteomes" id="UP000241890"/>
    </source>
</evidence>
<dbReference type="Pfam" id="PF13920">
    <property type="entry name" value="zf-C3HC4_3"/>
    <property type="match status" value="1"/>
</dbReference>
<dbReference type="Proteomes" id="UP000241890">
    <property type="component" value="Unassembled WGS sequence"/>
</dbReference>
<dbReference type="PANTHER" id="PTHR12109:SF5">
    <property type="entry name" value="RING-TYPE DOMAIN-CONTAINING PROTEIN"/>
    <property type="match status" value="1"/>
</dbReference>
<keyword evidence="1" id="KW-0479">Metal-binding</keyword>
<reference evidence="4 5" key="1">
    <citation type="submission" date="2017-12" db="EMBL/GenBank/DDBJ databases">
        <title>Sequencing, de novo assembly and annotation of complete genome of a new Thraustochytrid species, strain FCC1311.</title>
        <authorList>
            <person name="Sedici K."/>
            <person name="Godart F."/>
            <person name="Aiese Cigliano R."/>
            <person name="Sanseverino W."/>
            <person name="Barakat M."/>
            <person name="Ortet P."/>
            <person name="Marechal E."/>
            <person name="Cagnac O."/>
            <person name="Amato A."/>
        </authorList>
    </citation>
    <scope>NUCLEOTIDE SEQUENCE [LARGE SCALE GENOMIC DNA]</scope>
</reference>
<keyword evidence="1" id="KW-0862">Zinc</keyword>
<keyword evidence="2" id="KW-1133">Transmembrane helix</keyword>
<dbReference type="OrthoDB" id="3045089at2759"/>
<dbReference type="AlphaFoldDB" id="A0A2R5GK40"/>
<evidence type="ECO:0000313" key="4">
    <source>
        <dbReference type="EMBL" id="GBG30995.1"/>
    </source>
</evidence>
<dbReference type="GO" id="GO:0008270">
    <property type="term" value="F:zinc ion binding"/>
    <property type="evidence" value="ECO:0007669"/>
    <property type="project" value="UniProtKB-KW"/>
</dbReference>
<organism evidence="4 5">
    <name type="scientific">Hondaea fermentalgiana</name>
    <dbReference type="NCBI Taxonomy" id="2315210"/>
    <lineage>
        <taxon>Eukaryota</taxon>
        <taxon>Sar</taxon>
        <taxon>Stramenopiles</taxon>
        <taxon>Bigyra</taxon>
        <taxon>Labyrinthulomycetes</taxon>
        <taxon>Thraustochytrida</taxon>
        <taxon>Thraustochytriidae</taxon>
        <taxon>Hondaea</taxon>
    </lineage>
</organism>
<keyword evidence="2" id="KW-0472">Membrane</keyword>
<proteinExistence type="predicted"/>
<comment type="caution">
    <text evidence="4">The sequence shown here is derived from an EMBL/GenBank/DDBJ whole genome shotgun (WGS) entry which is preliminary data.</text>
</comment>
<feature type="transmembrane region" description="Helical" evidence="2">
    <location>
        <begin position="12"/>
        <end position="27"/>
    </location>
</feature>
<keyword evidence="5" id="KW-1185">Reference proteome</keyword>
<feature type="domain" description="RING-type" evidence="3">
    <location>
        <begin position="295"/>
        <end position="334"/>
    </location>
</feature>
<accession>A0A2R5GK40</accession>
<sequence>MSPHGNVREEILILNGLMFTLLLWLKLDYEDKIGAWLCWALVFVPLWVNNCLGIYASLTRLQGLQKQMGELHFACWPQTFKNVALLVVESAVEDFLSVILKIVLIVGPKVPYIVQFAPLWLSAGINLVLFYQRKPHIGVPVKPRFLFAALVVSKLDNLNSLSWPLVCVLASIGLAEMAMYLERRPAAAFEHVAITMFVAQLVTLMGAMGFKRQIHKYHAALHDRRQARAEAGREAREDQKVDVVLDFIADPEDTFVRESSNLFRRLHSNANGSGSGVARAAVAPQAPHSETLAECIVCCEEDGADLILLDCGHGTFCEVCCTELVRRGACPLCRGPIAKVARLKPHTADAESASRTFSASIADVEACVSAASAKAESRESAAATALATS</sequence>
<name>A0A2R5GK40_9STRA</name>
<dbReference type="EMBL" id="BEYU01000087">
    <property type="protein sequence ID" value="GBG30995.1"/>
    <property type="molecule type" value="Genomic_DNA"/>
</dbReference>